<name>A0A9W5TBM5_BABOV</name>
<proteinExistence type="predicted"/>
<accession>A0A9W5TBM5</accession>
<gene>
    <name evidence="3" type="ORF">BaOVIS_025660</name>
</gene>
<feature type="signal peptide" evidence="2">
    <location>
        <begin position="1"/>
        <end position="25"/>
    </location>
</feature>
<feature type="region of interest" description="Disordered" evidence="1">
    <location>
        <begin position="1098"/>
        <end position="1144"/>
    </location>
</feature>
<comment type="caution">
    <text evidence="3">The sequence shown here is derived from an EMBL/GenBank/DDBJ whole genome shotgun (WGS) entry which is preliminary data.</text>
</comment>
<evidence type="ECO:0000313" key="3">
    <source>
        <dbReference type="EMBL" id="GFE55162.1"/>
    </source>
</evidence>
<evidence type="ECO:0000256" key="1">
    <source>
        <dbReference type="SAM" id="MobiDB-lite"/>
    </source>
</evidence>
<reference evidence="3" key="1">
    <citation type="submission" date="2019-12" db="EMBL/GenBank/DDBJ databases">
        <title>Genome sequence of Babesia ovis.</title>
        <authorList>
            <person name="Yamagishi J."/>
            <person name="Sevinc F."/>
            <person name="Xuan X."/>
        </authorList>
    </citation>
    <scope>NUCLEOTIDE SEQUENCE</scope>
    <source>
        <strain evidence="3">Selcuk</strain>
    </source>
</reference>
<keyword evidence="2" id="KW-0732">Signal</keyword>
<dbReference type="EMBL" id="BLIY01000017">
    <property type="protein sequence ID" value="GFE55162.1"/>
    <property type="molecule type" value="Genomic_DNA"/>
</dbReference>
<organism evidence="3 4">
    <name type="scientific">Babesia ovis</name>
    <dbReference type="NCBI Taxonomy" id="5869"/>
    <lineage>
        <taxon>Eukaryota</taxon>
        <taxon>Sar</taxon>
        <taxon>Alveolata</taxon>
        <taxon>Apicomplexa</taxon>
        <taxon>Aconoidasida</taxon>
        <taxon>Piroplasmida</taxon>
        <taxon>Babesiidae</taxon>
        <taxon>Babesia</taxon>
    </lineage>
</organism>
<feature type="chain" id="PRO_5040941060" evidence="2">
    <location>
        <begin position="26"/>
        <end position="1599"/>
    </location>
</feature>
<evidence type="ECO:0000313" key="4">
    <source>
        <dbReference type="Proteomes" id="UP001057455"/>
    </source>
</evidence>
<keyword evidence="4" id="KW-1185">Reference proteome</keyword>
<sequence length="1599" mass="180243">MTALVIIGLCATLLVCTELRGHVSAFTPSTGTNFTALNKPGNTKEGGCNNSVSTLHTRRHGLLLAKQCSNDTSPGTQQQYIEDGILYTEFAPLYPNVSAPSQSDTALQEAVHQFYEVDCSGNADSKGDLRDMITIPYDEMQLAFFQGDEVVNVVLENTKDSINMSCEQLFQYHKSRNFAGLTKESERNAAAAMRSIRCLIYWVGGRILHCAKLAMDRADRHEEDSSVSSESVRRSIEGRIRRMVTDTVKYWEDIVKPKHFEPYLKRFPRIKETSSPEEYVAKVWDYLNTMAFDGELPEFVDMRFGWYDLLNPDGTVVNTSQEMFRFSQKYDIAFPRIAYPKEFIGRAGALGNCIFRSMLKLYCDIYGPKLMDEDYASTAIAACRFVESAAARQDGIGFSCLQSDLISSDKGLRKLLPQMNASKPLRNADVDINDTVDIFPEIHQLPYFRNRICLDDLIKAAKDTNTALQIFDRSFKPLGQELLDQVDTDLKRVNVEVSAAIAVDTTSGHLNSKPHDPLTGNMDPSTGYVPNNMENTNMGSTTAQIPSGKTSADKDTYYSEFVWSRDNDGNLTIPINELHRSLLFGDLDKFGNILSLGMNDLITLKPIQLNTIQNRIVTLCVDVLNLVRAFDAYALNFSLTPNDLLKQKTTGLIEKANMAIIQCILFLYKLVGRCLTHNGLYALDNGFLRTRPLELLIQENNPTEFQSKLAIDPSNFGSAAVKQEAKMQPVHFPQEYLNENVAADDITAIQFLINYYNFNLFGGRLPIDLTVTFSPEAGDEYLSSHDDFAEVLTVPTIRLNPLVAHSKPLVARLLLDECFNIFLRSCCSYKPEIVSKEQTLLTDVLESDLPRRLRHHIANCIETTGDWPFFFDELNDMALIEQPELTGHNFSIPLRGSTLNQIYKSLLNSDKDVIRTLEYLVKRTQMTELWERQVLPIRHFINALQSGDYDLSYTILMNPTSVAAISHMPISEINILENKFKEALDISHALDDERGQVLSDNRKQMNALANVEAFKIVECAFDELREQATKHMLISASDLTEGITHATNNLARCQPEEVAQQNVETDCTIIGTDNLGVHREIRRSSKDEDLVKKFMGTSTKVLGSQPTSTMPSEGAPASSSKSGSLINTGEDSCPDVNNPNQTSTERYTLNKEEREVFTEAVYRSYNHSLFHNTLPRDIHIVFTDSIKDLSELEVDIHCISPPTIKLNSLLCDAKLLFLQMMVQMVNLSFSSSTHNIEVDCLRYIGLPYRSAFQRFHAIQQQFIKNRLLPLSREARQKAAKAKDGVNASFVNSLKEAADIKPAGGSGNSILEMEIDEFVDEVLEGRQKIKAGNNEESLCNPFEEYQALKSFARHFVNWKRSKNNYQEAAKVNPQRGISVANKLFQMLNSGIFRTIWGKGKFQQIEKALNKMGMEMPLSLPLKMHWQQLLDEDQQYNLMKYLTLDAKDNESVYTLLVNSGACSRQQACDLLVKLADPLLKLEPFPNNLEDPMVPPPSELPTHIGENSDRHEPDTEDPLSSESFASELDSITKGMDLATAETVNLLVDKLVHRNYSDAMGILSNHPKRHYLKEMAIKYLDAIRNNGVIKERHHIEILEFLKN</sequence>
<dbReference type="Proteomes" id="UP001057455">
    <property type="component" value="Unassembled WGS sequence"/>
</dbReference>
<dbReference type="OrthoDB" id="361423at2759"/>
<protein>
    <submittedName>
        <fullName evidence="3">Uncharacterized protein</fullName>
    </submittedName>
</protein>
<feature type="region of interest" description="Disordered" evidence="1">
    <location>
        <begin position="1484"/>
        <end position="1519"/>
    </location>
</feature>
<evidence type="ECO:0000256" key="2">
    <source>
        <dbReference type="SAM" id="SignalP"/>
    </source>
</evidence>